<gene>
    <name evidence="1" type="ORF">NCTC13071_00305</name>
</gene>
<reference evidence="1 2" key="1">
    <citation type="submission" date="2018-12" db="EMBL/GenBank/DDBJ databases">
        <authorList>
            <consortium name="Pathogen Informatics"/>
        </authorList>
    </citation>
    <scope>NUCLEOTIDE SEQUENCE [LARGE SCALE GENOMIC DNA]</scope>
    <source>
        <strain evidence="1 2">NCTC13071</strain>
    </source>
</reference>
<accession>A0A448L2V4</accession>
<dbReference type="KEGG" id="poc:NCTC13071_00305"/>
<proteinExistence type="predicted"/>
<evidence type="ECO:0000313" key="1">
    <source>
        <dbReference type="EMBL" id="VEH14335.1"/>
    </source>
</evidence>
<dbReference type="AlphaFoldDB" id="A0A448L2V4"/>
<name>A0A448L2V4_9BACT</name>
<dbReference type="EMBL" id="LR134384">
    <property type="protein sequence ID" value="VEH14335.1"/>
    <property type="molecule type" value="Genomic_DNA"/>
</dbReference>
<dbReference type="Proteomes" id="UP000274578">
    <property type="component" value="Chromosome 1"/>
</dbReference>
<sequence length="48" mass="5540">MPNEKLLFASENLSFQVAILFVKLFTYYRLAKCLGCRSISTCLCVQLY</sequence>
<organism evidence="1 2">
    <name type="scientific">Segatella oris</name>
    <dbReference type="NCBI Taxonomy" id="28135"/>
    <lineage>
        <taxon>Bacteria</taxon>
        <taxon>Pseudomonadati</taxon>
        <taxon>Bacteroidota</taxon>
        <taxon>Bacteroidia</taxon>
        <taxon>Bacteroidales</taxon>
        <taxon>Prevotellaceae</taxon>
        <taxon>Segatella</taxon>
    </lineage>
</organism>
<evidence type="ECO:0000313" key="2">
    <source>
        <dbReference type="Proteomes" id="UP000274578"/>
    </source>
</evidence>
<protein>
    <submittedName>
        <fullName evidence="1">Uncharacterized protein</fullName>
    </submittedName>
</protein>